<gene>
    <name evidence="14" type="ORF">LSAT_V11C700383150</name>
</gene>
<dbReference type="AlphaFoldDB" id="A0A9R1UZ86"/>
<dbReference type="SMART" id="SM00332">
    <property type="entry name" value="PP2Cc"/>
    <property type="match status" value="1"/>
</dbReference>
<comment type="cofactor">
    <cofactor evidence="1">
        <name>Mn(2+)</name>
        <dbReference type="ChEBI" id="CHEBI:29035"/>
    </cofactor>
</comment>
<evidence type="ECO:0000256" key="10">
    <source>
        <dbReference type="ARBA" id="ARBA00047761"/>
    </source>
</evidence>
<evidence type="ECO:0000256" key="7">
    <source>
        <dbReference type="ARBA" id="ARBA00022842"/>
    </source>
</evidence>
<keyword evidence="6" id="KW-0378">Hydrolase</keyword>
<dbReference type="InterPro" id="IPR001932">
    <property type="entry name" value="PPM-type_phosphatase-like_dom"/>
</dbReference>
<comment type="caution">
    <text evidence="14">The sequence shown here is derived from an EMBL/GenBank/DDBJ whole genome shotgun (WGS) entry which is preliminary data.</text>
</comment>
<reference evidence="14 15" key="1">
    <citation type="journal article" date="2017" name="Nat. Commun.">
        <title>Genome assembly with in vitro proximity ligation data and whole-genome triplication in lettuce.</title>
        <authorList>
            <person name="Reyes-Chin-Wo S."/>
            <person name="Wang Z."/>
            <person name="Yang X."/>
            <person name="Kozik A."/>
            <person name="Arikit S."/>
            <person name="Song C."/>
            <person name="Xia L."/>
            <person name="Froenicke L."/>
            <person name="Lavelle D.O."/>
            <person name="Truco M.J."/>
            <person name="Xia R."/>
            <person name="Zhu S."/>
            <person name="Xu C."/>
            <person name="Xu H."/>
            <person name="Xu X."/>
            <person name="Cox K."/>
            <person name="Korf I."/>
            <person name="Meyers B.C."/>
            <person name="Michelmore R.W."/>
        </authorList>
    </citation>
    <scope>NUCLEOTIDE SEQUENCE [LARGE SCALE GENOMIC DNA]</scope>
    <source>
        <strain evidence="15">cv. Salinas</strain>
        <tissue evidence="14">Seedlings</tissue>
    </source>
</reference>
<keyword evidence="9" id="KW-0464">Manganese</keyword>
<evidence type="ECO:0000256" key="9">
    <source>
        <dbReference type="ARBA" id="ARBA00023211"/>
    </source>
</evidence>
<proteinExistence type="inferred from homology"/>
<evidence type="ECO:0000256" key="1">
    <source>
        <dbReference type="ARBA" id="ARBA00001936"/>
    </source>
</evidence>
<keyword evidence="5" id="KW-0479">Metal-binding</keyword>
<dbReference type="Pfam" id="PF00481">
    <property type="entry name" value="PP2C"/>
    <property type="match status" value="1"/>
</dbReference>
<dbReference type="InterPro" id="IPR015655">
    <property type="entry name" value="PP2C"/>
</dbReference>
<accession>A0A9R1UZ86</accession>
<dbReference type="FunFam" id="3.60.40.10:FF:000010">
    <property type="entry name" value="Probable protein phosphatase 2C 39"/>
    <property type="match status" value="1"/>
</dbReference>
<evidence type="ECO:0000256" key="6">
    <source>
        <dbReference type="ARBA" id="ARBA00022801"/>
    </source>
</evidence>
<dbReference type="GO" id="GO:0004722">
    <property type="term" value="F:protein serine/threonine phosphatase activity"/>
    <property type="evidence" value="ECO:0000318"/>
    <property type="project" value="GO_Central"/>
</dbReference>
<dbReference type="OrthoDB" id="10264738at2759"/>
<evidence type="ECO:0000256" key="2">
    <source>
        <dbReference type="ARBA" id="ARBA00001946"/>
    </source>
</evidence>
<comment type="cofactor">
    <cofactor evidence="2">
        <name>Mg(2+)</name>
        <dbReference type="ChEBI" id="CHEBI:18420"/>
    </cofactor>
</comment>
<evidence type="ECO:0000256" key="11">
    <source>
        <dbReference type="ARBA" id="ARBA00048336"/>
    </source>
</evidence>
<protein>
    <recommendedName>
        <fullName evidence="4">protein-serine/threonine phosphatase</fullName>
        <ecNumber evidence="4">3.1.3.16</ecNumber>
    </recommendedName>
</protein>
<dbReference type="Gene3D" id="3.60.40.10">
    <property type="entry name" value="PPM-type phosphatase domain"/>
    <property type="match status" value="1"/>
</dbReference>
<keyword evidence="7" id="KW-0460">Magnesium</keyword>
<evidence type="ECO:0000313" key="14">
    <source>
        <dbReference type="EMBL" id="KAJ0195792.1"/>
    </source>
</evidence>
<evidence type="ECO:0000259" key="13">
    <source>
        <dbReference type="PROSITE" id="PS51746"/>
    </source>
</evidence>
<dbReference type="EMBL" id="NBSK02000007">
    <property type="protein sequence ID" value="KAJ0195792.1"/>
    <property type="molecule type" value="Genomic_DNA"/>
</dbReference>
<evidence type="ECO:0000313" key="15">
    <source>
        <dbReference type="Proteomes" id="UP000235145"/>
    </source>
</evidence>
<dbReference type="InterPro" id="IPR036457">
    <property type="entry name" value="PPM-type-like_dom_sf"/>
</dbReference>
<keyword evidence="8" id="KW-0904">Protein phosphatase</keyword>
<name>A0A9R1UZ86_LACSA</name>
<dbReference type="EC" id="3.1.3.16" evidence="4"/>
<comment type="catalytic activity">
    <reaction evidence="10">
        <text>O-phospho-L-seryl-[protein] + H2O = L-seryl-[protein] + phosphate</text>
        <dbReference type="Rhea" id="RHEA:20629"/>
        <dbReference type="Rhea" id="RHEA-COMP:9863"/>
        <dbReference type="Rhea" id="RHEA-COMP:11604"/>
        <dbReference type="ChEBI" id="CHEBI:15377"/>
        <dbReference type="ChEBI" id="CHEBI:29999"/>
        <dbReference type="ChEBI" id="CHEBI:43474"/>
        <dbReference type="ChEBI" id="CHEBI:83421"/>
        <dbReference type="EC" id="3.1.3.16"/>
    </reaction>
</comment>
<dbReference type="GO" id="GO:1902531">
    <property type="term" value="P:regulation of intracellular signal transduction"/>
    <property type="evidence" value="ECO:0000318"/>
    <property type="project" value="GO_Central"/>
</dbReference>
<dbReference type="Proteomes" id="UP000235145">
    <property type="component" value="Unassembled WGS sequence"/>
</dbReference>
<evidence type="ECO:0000256" key="5">
    <source>
        <dbReference type="ARBA" id="ARBA00022723"/>
    </source>
</evidence>
<keyword evidence="15" id="KW-1185">Reference proteome</keyword>
<dbReference type="CDD" id="cd00143">
    <property type="entry name" value="PP2Cc"/>
    <property type="match status" value="1"/>
</dbReference>
<comment type="similarity">
    <text evidence="3">Belongs to the PP2C family.</text>
</comment>
<dbReference type="PANTHER" id="PTHR47992">
    <property type="entry name" value="PROTEIN PHOSPHATASE"/>
    <property type="match status" value="1"/>
</dbReference>
<dbReference type="Gramene" id="rna-gnl|WGS:NBSK|LSAT_7X104700_mrna">
    <property type="protein sequence ID" value="cds-PLY78487.1"/>
    <property type="gene ID" value="gene-LSAT_7X104700"/>
</dbReference>
<dbReference type="PROSITE" id="PS51746">
    <property type="entry name" value="PPM_2"/>
    <property type="match status" value="1"/>
</dbReference>
<evidence type="ECO:0000256" key="8">
    <source>
        <dbReference type="ARBA" id="ARBA00022912"/>
    </source>
</evidence>
<comment type="catalytic activity">
    <reaction evidence="11">
        <text>O-phospho-L-threonyl-[protein] + H2O = L-threonyl-[protein] + phosphate</text>
        <dbReference type="Rhea" id="RHEA:47004"/>
        <dbReference type="Rhea" id="RHEA-COMP:11060"/>
        <dbReference type="Rhea" id="RHEA-COMP:11605"/>
        <dbReference type="ChEBI" id="CHEBI:15377"/>
        <dbReference type="ChEBI" id="CHEBI:30013"/>
        <dbReference type="ChEBI" id="CHEBI:43474"/>
        <dbReference type="ChEBI" id="CHEBI:61977"/>
        <dbReference type="EC" id="3.1.3.16"/>
    </reaction>
</comment>
<evidence type="ECO:0000256" key="3">
    <source>
        <dbReference type="ARBA" id="ARBA00006702"/>
    </source>
</evidence>
<dbReference type="SUPFAM" id="SSF81606">
    <property type="entry name" value="PP2C-like"/>
    <property type="match status" value="1"/>
</dbReference>
<organism evidence="14 15">
    <name type="scientific">Lactuca sativa</name>
    <name type="common">Garden lettuce</name>
    <dbReference type="NCBI Taxonomy" id="4236"/>
    <lineage>
        <taxon>Eukaryota</taxon>
        <taxon>Viridiplantae</taxon>
        <taxon>Streptophyta</taxon>
        <taxon>Embryophyta</taxon>
        <taxon>Tracheophyta</taxon>
        <taxon>Spermatophyta</taxon>
        <taxon>Magnoliopsida</taxon>
        <taxon>eudicotyledons</taxon>
        <taxon>Gunneridae</taxon>
        <taxon>Pentapetalae</taxon>
        <taxon>asterids</taxon>
        <taxon>campanulids</taxon>
        <taxon>Asterales</taxon>
        <taxon>Asteraceae</taxon>
        <taxon>Cichorioideae</taxon>
        <taxon>Cichorieae</taxon>
        <taxon>Lactucinae</taxon>
        <taxon>Lactuca</taxon>
    </lineage>
</organism>
<feature type="domain" description="PPM-type phosphatase" evidence="13">
    <location>
        <begin position="42"/>
        <end position="289"/>
    </location>
</feature>
<sequence>MTKNQSPEAEASVGCKMQEKRDLSSATVETGKGRSRINKKITHGYHSVEGKHPHPMEDYVFAQFKQVDGNELGLFAVFDGHLSQEVPDYLRSHLFDNIINQHDFWTEPEEAIRRAYEFTDSTIINKAIKKRKGGSTAVTAILINCEKLVVANVGDSRAVLCRDGVAKQLSVDHEPNKERKVIEEKGGFVTEYPGDCARVDGSLAMTRSFGDRRLKEHISSEPDVLVEIVDDDTEFLILASDGVWKVMSNQEAVDCVKDTEDPRSAAKKIIKEAVEKKSRIDISCIVVRFQ</sequence>
<evidence type="ECO:0000256" key="12">
    <source>
        <dbReference type="SAM" id="MobiDB-lite"/>
    </source>
</evidence>
<feature type="region of interest" description="Disordered" evidence="12">
    <location>
        <begin position="1"/>
        <end position="32"/>
    </location>
</feature>
<dbReference type="GO" id="GO:0046872">
    <property type="term" value="F:metal ion binding"/>
    <property type="evidence" value="ECO:0007669"/>
    <property type="project" value="UniProtKB-KW"/>
</dbReference>
<evidence type="ECO:0000256" key="4">
    <source>
        <dbReference type="ARBA" id="ARBA00013081"/>
    </source>
</evidence>